<evidence type="ECO:0000313" key="1">
    <source>
        <dbReference type="EMBL" id="GBO31549.1"/>
    </source>
</evidence>
<dbReference type="EMBL" id="BGPR01054869">
    <property type="protein sequence ID" value="GBO31549.1"/>
    <property type="molecule type" value="Genomic_DNA"/>
</dbReference>
<reference evidence="1 2" key="1">
    <citation type="journal article" date="2019" name="Sci. Rep.">
        <title>Orb-weaving spider Araneus ventricosus genome elucidates the spidroin gene catalogue.</title>
        <authorList>
            <person name="Kono N."/>
            <person name="Nakamura H."/>
            <person name="Ohtoshi R."/>
            <person name="Moran D.A.P."/>
            <person name="Shinohara A."/>
            <person name="Yoshida Y."/>
            <person name="Fujiwara M."/>
            <person name="Mori M."/>
            <person name="Tomita M."/>
            <person name="Arakawa K."/>
        </authorList>
    </citation>
    <scope>NUCLEOTIDE SEQUENCE [LARGE SCALE GENOMIC DNA]</scope>
</reference>
<keyword evidence="2" id="KW-1185">Reference proteome</keyword>
<accession>A0A4Y2W2G5</accession>
<dbReference type="Proteomes" id="UP000499080">
    <property type="component" value="Unassembled WGS sequence"/>
</dbReference>
<organism evidence="1 2">
    <name type="scientific">Araneus ventricosus</name>
    <name type="common">Orbweaver spider</name>
    <name type="synonym">Epeira ventricosa</name>
    <dbReference type="NCBI Taxonomy" id="182803"/>
    <lineage>
        <taxon>Eukaryota</taxon>
        <taxon>Metazoa</taxon>
        <taxon>Ecdysozoa</taxon>
        <taxon>Arthropoda</taxon>
        <taxon>Chelicerata</taxon>
        <taxon>Arachnida</taxon>
        <taxon>Araneae</taxon>
        <taxon>Araneomorphae</taxon>
        <taxon>Entelegynae</taxon>
        <taxon>Araneoidea</taxon>
        <taxon>Araneidae</taxon>
        <taxon>Araneus</taxon>
    </lineage>
</organism>
<protein>
    <submittedName>
        <fullName evidence="1">Uncharacterized protein</fullName>
    </submittedName>
</protein>
<feature type="non-terminal residue" evidence="1">
    <location>
        <position position="64"/>
    </location>
</feature>
<dbReference type="AlphaFoldDB" id="A0A4Y2W2G5"/>
<comment type="caution">
    <text evidence="1">The sequence shown here is derived from an EMBL/GenBank/DDBJ whole genome shotgun (WGS) entry which is preliminary data.</text>
</comment>
<evidence type="ECO:0000313" key="2">
    <source>
        <dbReference type="Proteomes" id="UP000499080"/>
    </source>
</evidence>
<name>A0A4Y2W2G5_ARAVE</name>
<proteinExistence type="predicted"/>
<gene>
    <name evidence="1" type="ORF">AVEN_241895_1</name>
</gene>
<sequence length="64" mass="7650">MFQKIPLVKEEEEWIVFEPDSSKTDLDESNRRPCGLHAKIVEFRHISYEISKYVYGMPVRSYAR</sequence>